<dbReference type="GO" id="GO:0006139">
    <property type="term" value="P:nucleobase-containing compound metabolic process"/>
    <property type="evidence" value="ECO:0007669"/>
    <property type="project" value="InterPro"/>
</dbReference>
<feature type="compositionally biased region" description="Low complexity" evidence="1">
    <location>
        <begin position="367"/>
        <end position="377"/>
    </location>
</feature>
<dbReference type="GO" id="GO:0008408">
    <property type="term" value="F:3'-5' exonuclease activity"/>
    <property type="evidence" value="ECO:0007669"/>
    <property type="project" value="InterPro"/>
</dbReference>
<dbReference type="AlphaFoldDB" id="A0A7S4V6X9"/>
<organism evidence="3">
    <name type="scientific">Alexandrium monilatum</name>
    <dbReference type="NCBI Taxonomy" id="311494"/>
    <lineage>
        <taxon>Eukaryota</taxon>
        <taxon>Sar</taxon>
        <taxon>Alveolata</taxon>
        <taxon>Dinophyceae</taxon>
        <taxon>Gonyaulacales</taxon>
        <taxon>Pyrocystaceae</taxon>
        <taxon>Alexandrium</taxon>
    </lineage>
</organism>
<evidence type="ECO:0000259" key="2">
    <source>
        <dbReference type="SMART" id="SM00474"/>
    </source>
</evidence>
<accession>A0A7S4V6X9</accession>
<dbReference type="InterPro" id="IPR012337">
    <property type="entry name" value="RNaseH-like_sf"/>
</dbReference>
<dbReference type="Gene3D" id="3.30.420.10">
    <property type="entry name" value="Ribonuclease H-like superfamily/Ribonuclease H"/>
    <property type="match status" value="1"/>
</dbReference>
<feature type="compositionally biased region" description="Basic and acidic residues" evidence="1">
    <location>
        <begin position="350"/>
        <end position="359"/>
    </location>
</feature>
<feature type="region of interest" description="Disordered" evidence="1">
    <location>
        <begin position="323"/>
        <end position="394"/>
    </location>
</feature>
<gene>
    <name evidence="3" type="ORF">AMON00008_LOCUS34003</name>
</gene>
<sequence length="421" mass="46038">MEREVVWVDGVAECEEACAALASYERVAVDLEGTDLAREGGLCLLQAAGVEGPVYLFDIQVLGRGGFEAGLAQLLAGERPLKLIFDPRSDGDALRRFGVRLGGLLDLQVLYCWATGMTGQYVPGMAKATGELRNLPAEFRERLARLKEEGRELFVPELGGREDVWERRPLQEALRQYAACDVLVLLHFYDEWARGVEDLGLLSRVSRKRLERHLLGTQPTKGAARDFPVPADLRTVYVSVPRPPSRAEMRDALESRYGPLVGLQYDEGNRYAFAEFAGADAAERAVSGAASPPFKRISWPTRVQGFLEAYLGLMAPAAAAPAAARGDGGRDRAEPGGGGRAAAGAPQPRAPERPDDGRRASGRAGRRAPSPRDSSSDPSDDDDEDDDDDDALWASHLEEMTWGMTPAARRAYIEWREGKDW</sequence>
<dbReference type="InterPro" id="IPR036397">
    <property type="entry name" value="RNaseH_sf"/>
</dbReference>
<dbReference type="PANTHER" id="PTHR43040:SF1">
    <property type="entry name" value="RIBONUCLEASE D"/>
    <property type="match status" value="1"/>
</dbReference>
<name>A0A7S4V6X9_9DINO</name>
<dbReference type="EMBL" id="HBNR01048684">
    <property type="protein sequence ID" value="CAE4611389.1"/>
    <property type="molecule type" value="Transcribed_RNA"/>
</dbReference>
<dbReference type="SUPFAM" id="SSF53098">
    <property type="entry name" value="Ribonuclease H-like"/>
    <property type="match status" value="1"/>
</dbReference>
<evidence type="ECO:0000256" key="1">
    <source>
        <dbReference type="SAM" id="MobiDB-lite"/>
    </source>
</evidence>
<dbReference type="SMART" id="SM00474">
    <property type="entry name" value="35EXOc"/>
    <property type="match status" value="1"/>
</dbReference>
<evidence type="ECO:0000313" key="3">
    <source>
        <dbReference type="EMBL" id="CAE4611389.1"/>
    </source>
</evidence>
<proteinExistence type="predicted"/>
<dbReference type="GO" id="GO:0003676">
    <property type="term" value="F:nucleic acid binding"/>
    <property type="evidence" value="ECO:0007669"/>
    <property type="project" value="InterPro"/>
</dbReference>
<dbReference type="Pfam" id="PF01612">
    <property type="entry name" value="DNA_pol_A_exo1"/>
    <property type="match status" value="1"/>
</dbReference>
<dbReference type="PANTHER" id="PTHR43040">
    <property type="entry name" value="RIBONUCLEASE D"/>
    <property type="match status" value="1"/>
</dbReference>
<feature type="compositionally biased region" description="Acidic residues" evidence="1">
    <location>
        <begin position="378"/>
        <end position="391"/>
    </location>
</feature>
<reference evidence="3" key="1">
    <citation type="submission" date="2021-01" db="EMBL/GenBank/DDBJ databases">
        <authorList>
            <person name="Corre E."/>
            <person name="Pelletier E."/>
            <person name="Niang G."/>
            <person name="Scheremetjew M."/>
            <person name="Finn R."/>
            <person name="Kale V."/>
            <person name="Holt S."/>
            <person name="Cochrane G."/>
            <person name="Meng A."/>
            <person name="Brown T."/>
            <person name="Cohen L."/>
        </authorList>
    </citation>
    <scope>NUCLEOTIDE SEQUENCE</scope>
    <source>
        <strain evidence="3">CCMP3105</strain>
    </source>
</reference>
<dbReference type="InterPro" id="IPR002562">
    <property type="entry name" value="3'-5'_exonuclease_dom"/>
</dbReference>
<feature type="domain" description="3'-5' exonuclease" evidence="2">
    <location>
        <begin position="5"/>
        <end position="197"/>
    </location>
</feature>
<protein>
    <recommendedName>
        <fullName evidence="2">3'-5' exonuclease domain-containing protein</fullName>
    </recommendedName>
</protein>